<organism evidence="4">
    <name type="scientific">Streptomyces sp. NBC_00008</name>
    <dbReference type="NCBI Taxonomy" id="2903610"/>
    <lineage>
        <taxon>Bacteria</taxon>
        <taxon>Bacillati</taxon>
        <taxon>Actinomycetota</taxon>
        <taxon>Actinomycetes</taxon>
        <taxon>Kitasatosporales</taxon>
        <taxon>Streptomycetaceae</taxon>
        <taxon>Streptomyces</taxon>
    </lineage>
</organism>
<comment type="similarity">
    <text evidence="1">Belongs to the short-chain dehydrogenases/reductases (SDR) family.</text>
</comment>
<dbReference type="SMART" id="SM00822">
    <property type="entry name" value="PKS_KR"/>
    <property type="match status" value="1"/>
</dbReference>
<protein>
    <submittedName>
        <fullName evidence="4">3-oxoacyl-ACP reductase FabG</fullName>
        <ecNumber evidence="4">1.1.1.100</ecNumber>
    </submittedName>
</protein>
<dbReference type="AlphaFoldDB" id="A0AAU2W374"/>
<geneLocation type="plasmid" evidence="4">
    <name>unnamed2</name>
</geneLocation>
<dbReference type="PANTHER" id="PTHR42879">
    <property type="entry name" value="3-OXOACYL-(ACYL-CARRIER-PROTEIN) REDUCTASE"/>
    <property type="match status" value="1"/>
</dbReference>
<dbReference type="Gene3D" id="3.40.50.720">
    <property type="entry name" value="NAD(P)-binding Rossmann-like Domain"/>
    <property type="match status" value="1"/>
</dbReference>
<dbReference type="PRINTS" id="PR00080">
    <property type="entry name" value="SDRFAMILY"/>
</dbReference>
<dbReference type="InterPro" id="IPR002347">
    <property type="entry name" value="SDR_fam"/>
</dbReference>
<dbReference type="InterPro" id="IPR020904">
    <property type="entry name" value="Sc_DH/Rdtase_CS"/>
</dbReference>
<keyword evidence="2 4" id="KW-0560">Oxidoreductase</keyword>
<keyword evidence="4" id="KW-0614">Plasmid</keyword>
<name>A0AAU2W374_9ACTN</name>
<dbReference type="InterPro" id="IPR036291">
    <property type="entry name" value="NAD(P)-bd_dom_sf"/>
</dbReference>
<dbReference type="EC" id="1.1.1.100" evidence="4"/>
<dbReference type="PRINTS" id="PR00081">
    <property type="entry name" value="GDHRDH"/>
</dbReference>
<proteinExistence type="inferred from homology"/>
<evidence type="ECO:0000313" key="4">
    <source>
        <dbReference type="EMBL" id="WTW74252.1"/>
    </source>
</evidence>
<dbReference type="EMBL" id="CP108315">
    <property type="protein sequence ID" value="WTW74252.1"/>
    <property type="molecule type" value="Genomic_DNA"/>
</dbReference>
<dbReference type="RefSeq" id="WP_331724960.1">
    <property type="nucleotide sequence ID" value="NZ_CP108315.1"/>
</dbReference>
<dbReference type="FunFam" id="3.40.50.720:FF:000173">
    <property type="entry name" value="3-oxoacyl-[acyl-carrier protein] reductase"/>
    <property type="match status" value="1"/>
</dbReference>
<evidence type="ECO:0000256" key="2">
    <source>
        <dbReference type="ARBA" id="ARBA00023002"/>
    </source>
</evidence>
<accession>A0AAU2W374</accession>
<feature type="domain" description="Ketoreductase" evidence="3">
    <location>
        <begin position="7"/>
        <end position="221"/>
    </location>
</feature>
<reference evidence="4" key="1">
    <citation type="submission" date="2022-10" db="EMBL/GenBank/DDBJ databases">
        <title>The complete genomes of actinobacterial strains from the NBC collection.</title>
        <authorList>
            <person name="Joergensen T.S."/>
            <person name="Alvarez Arevalo M."/>
            <person name="Sterndorff E.B."/>
            <person name="Faurdal D."/>
            <person name="Vuksanovic O."/>
            <person name="Mourched A.-S."/>
            <person name="Charusanti P."/>
            <person name="Shaw S."/>
            <person name="Blin K."/>
            <person name="Weber T."/>
        </authorList>
    </citation>
    <scope>NUCLEOTIDE SEQUENCE</scope>
    <source>
        <strain evidence="4">NBC_00008</strain>
        <plasmid evidence="4">unnamed2</plasmid>
    </source>
</reference>
<evidence type="ECO:0000259" key="3">
    <source>
        <dbReference type="SMART" id="SM00822"/>
    </source>
</evidence>
<dbReference type="Pfam" id="PF13561">
    <property type="entry name" value="adh_short_C2"/>
    <property type="match status" value="1"/>
</dbReference>
<dbReference type="SUPFAM" id="SSF51735">
    <property type="entry name" value="NAD(P)-binding Rossmann-fold domains"/>
    <property type="match status" value="1"/>
</dbReference>
<gene>
    <name evidence="4" type="primary">fabG</name>
    <name evidence="4" type="ORF">OG398_38930</name>
</gene>
<dbReference type="PROSITE" id="PS00061">
    <property type="entry name" value="ADH_SHORT"/>
    <property type="match status" value="1"/>
</dbReference>
<evidence type="ECO:0000256" key="1">
    <source>
        <dbReference type="ARBA" id="ARBA00006484"/>
    </source>
</evidence>
<dbReference type="GO" id="GO:0004316">
    <property type="term" value="F:3-oxoacyl-[acyl-carrier-protein] reductase (NADPH) activity"/>
    <property type="evidence" value="ECO:0007669"/>
    <property type="project" value="UniProtKB-EC"/>
</dbReference>
<dbReference type="PANTHER" id="PTHR42879:SF2">
    <property type="entry name" value="3-OXOACYL-[ACYL-CARRIER-PROTEIN] REDUCTASE FABG"/>
    <property type="match status" value="1"/>
</dbReference>
<dbReference type="GO" id="GO:0032787">
    <property type="term" value="P:monocarboxylic acid metabolic process"/>
    <property type="evidence" value="ECO:0007669"/>
    <property type="project" value="UniProtKB-ARBA"/>
</dbReference>
<dbReference type="InterPro" id="IPR050259">
    <property type="entry name" value="SDR"/>
</dbReference>
<dbReference type="NCBIfam" id="NF009466">
    <property type="entry name" value="PRK12826.1-2"/>
    <property type="match status" value="1"/>
</dbReference>
<sequence length="249" mass="26197">MPDIQRPVALVSGGSRGIGRAVVSRLAHDGFDVAFCYRSNAEAAARTVEEATAGTGARVIAHRVDVASLKEVRAFTAAVEDELGPLDAVVTSAGLIRDNSLLRMSDEDWREVMGTNLDGTYNVCRAAIFSFMKRRTGCVVTLSSITGVHGHAGQTNYAASKAGIIGFTKSLAKECGKYGVRANVVAPGLIETDMTAGLTEAARKDILDSVPLGRLGRPDDVADLVSFLVSDRARYISGQVLGVDGGLVI</sequence>
<dbReference type="InterPro" id="IPR057326">
    <property type="entry name" value="KR_dom"/>
</dbReference>